<dbReference type="Proteomes" id="UP000287908">
    <property type="component" value="Unassembled WGS sequence"/>
</dbReference>
<dbReference type="Gene3D" id="3.30.700.10">
    <property type="entry name" value="Glycoprotein, Type 4 Pilin"/>
    <property type="match status" value="1"/>
</dbReference>
<keyword evidence="1" id="KW-0812">Transmembrane</keyword>
<organism evidence="2 3">
    <name type="scientific">Idiomarina seosinensis</name>
    <dbReference type="NCBI Taxonomy" id="281739"/>
    <lineage>
        <taxon>Bacteria</taxon>
        <taxon>Pseudomonadati</taxon>
        <taxon>Pseudomonadota</taxon>
        <taxon>Gammaproteobacteria</taxon>
        <taxon>Alteromonadales</taxon>
        <taxon>Idiomarinaceae</taxon>
        <taxon>Idiomarina</taxon>
    </lineage>
</organism>
<gene>
    <name evidence="2" type="ORF">CWI81_07390</name>
</gene>
<dbReference type="PROSITE" id="PS00409">
    <property type="entry name" value="PROKAR_NTER_METHYL"/>
    <property type="match status" value="1"/>
</dbReference>
<dbReference type="AlphaFoldDB" id="A0A432ZDI5"/>
<name>A0A432ZDI5_9GAMM</name>
<comment type="caution">
    <text evidence="2">The sequence shown here is derived from an EMBL/GenBank/DDBJ whole genome shotgun (WGS) entry which is preliminary data.</text>
</comment>
<keyword evidence="1" id="KW-0472">Membrane</keyword>
<dbReference type="OrthoDB" id="5902365at2"/>
<dbReference type="InterPro" id="IPR045584">
    <property type="entry name" value="Pilin-like"/>
</dbReference>
<dbReference type="InterPro" id="IPR012902">
    <property type="entry name" value="N_methyl_site"/>
</dbReference>
<dbReference type="NCBIfam" id="TIGR02532">
    <property type="entry name" value="IV_pilin_GFxxxE"/>
    <property type="match status" value="1"/>
</dbReference>
<protein>
    <submittedName>
        <fullName evidence="2">Type II secretory pathway, pseudopilin</fullName>
    </submittedName>
</protein>
<evidence type="ECO:0000313" key="2">
    <source>
        <dbReference type="EMBL" id="RUO75940.1"/>
    </source>
</evidence>
<proteinExistence type="predicted"/>
<reference evidence="2 3" key="1">
    <citation type="journal article" date="2011" name="Front. Microbiol.">
        <title>Genomic signatures of strain selection and enhancement in Bacillus atrophaeus var. globigii, a historical biowarfare simulant.</title>
        <authorList>
            <person name="Gibbons H.S."/>
            <person name="Broomall S.M."/>
            <person name="McNew L.A."/>
            <person name="Daligault H."/>
            <person name="Chapman C."/>
            <person name="Bruce D."/>
            <person name="Karavis M."/>
            <person name="Krepps M."/>
            <person name="McGregor P.A."/>
            <person name="Hong C."/>
            <person name="Park K.H."/>
            <person name="Akmal A."/>
            <person name="Feldman A."/>
            <person name="Lin J.S."/>
            <person name="Chang W.E."/>
            <person name="Higgs B.W."/>
            <person name="Demirev P."/>
            <person name="Lindquist J."/>
            <person name="Liem A."/>
            <person name="Fochler E."/>
            <person name="Read T.D."/>
            <person name="Tapia R."/>
            <person name="Johnson S."/>
            <person name="Bishop-Lilly K.A."/>
            <person name="Detter C."/>
            <person name="Han C."/>
            <person name="Sozhamannan S."/>
            <person name="Rosenzweig C.N."/>
            <person name="Skowronski E.W."/>
        </authorList>
    </citation>
    <scope>NUCLEOTIDE SEQUENCE [LARGE SCALE GENOMIC DNA]</scope>
    <source>
        <strain evidence="2 3">CL-SP19</strain>
    </source>
</reference>
<feature type="transmembrane region" description="Helical" evidence="1">
    <location>
        <begin position="12"/>
        <end position="31"/>
    </location>
</feature>
<accession>A0A432ZDI5</accession>
<dbReference type="SUPFAM" id="SSF54523">
    <property type="entry name" value="Pili subunits"/>
    <property type="match status" value="1"/>
</dbReference>
<dbReference type="Pfam" id="PF07963">
    <property type="entry name" value="N_methyl"/>
    <property type="match status" value="1"/>
</dbReference>
<evidence type="ECO:0000313" key="3">
    <source>
        <dbReference type="Proteomes" id="UP000287908"/>
    </source>
</evidence>
<keyword evidence="1" id="KW-1133">Transmembrane helix</keyword>
<sequence>MRNQKGFTLIELIIVIVVLGILAVTAAPQFINFSSDARVSTVEGAKGSVKGAMDSVYARSLVDGSSGTASGSTVETNGGSVSIVYGYPEAAAGGIDIAAGLDASDWTLVAGSGTSAAAGNPAEGSVGFYPSSLESSDVDFSITAEDGDSCHLLYTEAEDESNKATVTTVTGGC</sequence>
<dbReference type="RefSeq" id="WP_126784666.1">
    <property type="nucleotide sequence ID" value="NZ_PIQF01000002.1"/>
</dbReference>
<dbReference type="EMBL" id="PIQF01000002">
    <property type="protein sequence ID" value="RUO75940.1"/>
    <property type="molecule type" value="Genomic_DNA"/>
</dbReference>
<keyword evidence="3" id="KW-1185">Reference proteome</keyword>
<evidence type="ECO:0000256" key="1">
    <source>
        <dbReference type="SAM" id="Phobius"/>
    </source>
</evidence>